<name>G3IU97_METTV</name>
<dbReference type="Proteomes" id="UP000004664">
    <property type="component" value="Unassembled WGS sequence"/>
</dbReference>
<dbReference type="EMBL" id="JH109152">
    <property type="protein sequence ID" value="EGW22695.1"/>
    <property type="molecule type" value="Genomic_DNA"/>
</dbReference>
<dbReference type="Gene3D" id="3.40.50.11690">
    <property type="entry name" value="Cell division protein FtsQ/DivIB"/>
    <property type="match status" value="1"/>
</dbReference>
<dbReference type="PANTHER" id="PTHR35851">
    <property type="entry name" value="CELL DIVISION PROTEIN FTSQ"/>
    <property type="match status" value="1"/>
</dbReference>
<dbReference type="GO" id="GO:0005886">
    <property type="term" value="C:plasma membrane"/>
    <property type="evidence" value="ECO:0007669"/>
    <property type="project" value="UniProtKB-SubCell"/>
</dbReference>
<evidence type="ECO:0000256" key="4">
    <source>
        <dbReference type="ARBA" id="ARBA00022618"/>
    </source>
</evidence>
<dbReference type="PROSITE" id="PS51779">
    <property type="entry name" value="POTRA"/>
    <property type="match status" value="1"/>
</dbReference>
<dbReference type="InterPro" id="IPR013685">
    <property type="entry name" value="POTRA_FtsQ_type"/>
</dbReference>
<comment type="function">
    <text evidence="9">Essential cell division protein. May link together the upstream cell division proteins, which are predominantly cytoplasmic, with the downstream cell division proteins, which are predominantly periplasmic. May control correct divisome assembly.</text>
</comment>
<dbReference type="eggNOG" id="COG1589">
    <property type="taxonomic scope" value="Bacteria"/>
</dbReference>
<accession>G3IU97</accession>
<dbReference type="GO" id="GO:0090529">
    <property type="term" value="P:cell septum assembly"/>
    <property type="evidence" value="ECO:0007669"/>
    <property type="project" value="InterPro"/>
</dbReference>
<dbReference type="InterPro" id="IPR005548">
    <property type="entry name" value="Cell_div_FtsQ/DivIB_C"/>
</dbReference>
<feature type="domain" description="POTRA" evidence="10">
    <location>
        <begin position="27"/>
        <end position="96"/>
    </location>
</feature>
<evidence type="ECO:0000259" key="10">
    <source>
        <dbReference type="PROSITE" id="PS51779"/>
    </source>
</evidence>
<keyword evidence="6 9" id="KW-1133">Transmembrane helix</keyword>
<comment type="subunit">
    <text evidence="9">Part of a complex composed of FtsB, FtsL and FtsQ.</text>
</comment>
<dbReference type="STRING" id="697282.Mettu_1519"/>
<dbReference type="HOGENOM" id="CLU_064041_1_1_6"/>
<keyword evidence="3 9" id="KW-0997">Cell inner membrane</keyword>
<dbReference type="PANTHER" id="PTHR35851:SF1">
    <property type="entry name" value="CELL DIVISION PROTEIN FTSQ"/>
    <property type="match status" value="1"/>
</dbReference>
<keyword evidence="8 9" id="KW-0131">Cell cycle</keyword>
<dbReference type="OrthoDB" id="9790370at2"/>
<evidence type="ECO:0000313" key="11">
    <source>
        <dbReference type="EMBL" id="EGW22695.1"/>
    </source>
</evidence>
<evidence type="ECO:0000256" key="1">
    <source>
        <dbReference type="ARBA" id="ARBA00004370"/>
    </source>
</evidence>
<dbReference type="GO" id="GO:0032153">
    <property type="term" value="C:cell division site"/>
    <property type="evidence" value="ECO:0007669"/>
    <property type="project" value="UniProtKB-UniRule"/>
</dbReference>
<evidence type="ECO:0000256" key="3">
    <source>
        <dbReference type="ARBA" id="ARBA00022519"/>
    </source>
</evidence>
<dbReference type="RefSeq" id="WP_006890663.1">
    <property type="nucleotide sequence ID" value="NZ_JH109152.1"/>
</dbReference>
<comment type="similarity">
    <text evidence="9">Belongs to the FtsQ/DivIB family. FtsQ subfamily.</text>
</comment>
<evidence type="ECO:0000313" key="12">
    <source>
        <dbReference type="Proteomes" id="UP000004664"/>
    </source>
</evidence>
<keyword evidence="12" id="KW-1185">Reference proteome</keyword>
<dbReference type="Pfam" id="PF03799">
    <property type="entry name" value="FtsQ_DivIB_C"/>
    <property type="match status" value="1"/>
</dbReference>
<evidence type="ECO:0000256" key="7">
    <source>
        <dbReference type="ARBA" id="ARBA00023136"/>
    </source>
</evidence>
<protein>
    <recommendedName>
        <fullName evidence="9">Cell division protein FtsQ</fullName>
    </recommendedName>
</protein>
<dbReference type="Gene3D" id="3.10.20.310">
    <property type="entry name" value="membrane protein fhac"/>
    <property type="match status" value="1"/>
</dbReference>
<dbReference type="GO" id="GO:0043093">
    <property type="term" value="P:FtsZ-dependent cytokinesis"/>
    <property type="evidence" value="ECO:0007669"/>
    <property type="project" value="UniProtKB-UniRule"/>
</dbReference>
<evidence type="ECO:0000256" key="8">
    <source>
        <dbReference type="ARBA" id="ARBA00023306"/>
    </source>
</evidence>
<dbReference type="InterPro" id="IPR034746">
    <property type="entry name" value="POTRA"/>
</dbReference>
<dbReference type="InterPro" id="IPR026579">
    <property type="entry name" value="FtsQ"/>
</dbReference>
<dbReference type="InterPro" id="IPR045335">
    <property type="entry name" value="FtsQ_C_sf"/>
</dbReference>
<dbReference type="AlphaFoldDB" id="G3IU97"/>
<sequence>MAAVKIMMAVLLLTGLVWMTGYGVKRIPIKYVRTEGVFQYLSKDEIKTALQPLVMTGFFDADMQAIHQAVSQLTWVDTVTVKRVWPDAIDIKIREKKPYVRWGQQSLVSARGEIITPKNIDQFKTLPILQGPELQQVKTLEIMKGVNTALADQSMKMAEFTINDRWAWKIKLTTGLEILLGRNEQLKKLQRFLKTLDVLGQEQVEKIAIVDLRYPNGYAVSWKPGTEEIDWSHRFLTDRDTSAILGGRKKIANPQHEIDG</sequence>
<comment type="subcellular location">
    <subcellularLocation>
        <location evidence="9">Cell inner membrane</location>
        <topology evidence="9">Single-pass type II membrane protein</topology>
    </subcellularLocation>
    <subcellularLocation>
        <location evidence="1">Membrane</location>
    </subcellularLocation>
    <text evidence="9">Localizes to the division septum.</text>
</comment>
<keyword evidence="7 9" id="KW-0472">Membrane</keyword>
<reference evidence="11 12" key="1">
    <citation type="submission" date="2011-06" db="EMBL/GenBank/DDBJ databases">
        <title>Genomic sequence of Methylobacter tundripaludum SV96.</title>
        <authorList>
            <consortium name="US DOE Joint Genome Institute"/>
            <person name="Lucas S."/>
            <person name="Han J."/>
            <person name="Lapidus A."/>
            <person name="Cheng J.-F."/>
            <person name="Goodwin L."/>
            <person name="Pitluck S."/>
            <person name="Held B."/>
            <person name="Detter J.C."/>
            <person name="Han C."/>
            <person name="Tapia R."/>
            <person name="Land M."/>
            <person name="Hauser L."/>
            <person name="Kyrpides N."/>
            <person name="Ivanova N."/>
            <person name="Ovchinnikova G."/>
            <person name="Pagani I."/>
            <person name="Klotz M.G."/>
            <person name="Dispirito A.A."/>
            <person name="Murrell J.C."/>
            <person name="Dunfield P."/>
            <person name="Kalyuzhnaya M.G."/>
            <person name="Svenning M."/>
            <person name="Trotsenko Y.A."/>
            <person name="Stein L.Y."/>
            <person name="Woyke T."/>
        </authorList>
    </citation>
    <scope>NUCLEOTIDE SEQUENCE [LARGE SCALE GENOMIC DNA]</scope>
    <source>
        <strain evidence="12">ATCC BAA-1195 / DSM 17260 / SV96</strain>
    </source>
</reference>
<keyword evidence="5 9" id="KW-0812">Transmembrane</keyword>
<dbReference type="HAMAP" id="MF_00911">
    <property type="entry name" value="FtsQ_subfam"/>
    <property type="match status" value="1"/>
</dbReference>
<keyword evidence="4 9" id="KW-0132">Cell division</keyword>
<dbReference type="Pfam" id="PF08478">
    <property type="entry name" value="POTRA_1"/>
    <property type="match status" value="1"/>
</dbReference>
<evidence type="ECO:0000256" key="5">
    <source>
        <dbReference type="ARBA" id="ARBA00022692"/>
    </source>
</evidence>
<evidence type="ECO:0000256" key="9">
    <source>
        <dbReference type="HAMAP-Rule" id="MF_00911"/>
    </source>
</evidence>
<proteinExistence type="inferred from homology"/>
<organism evidence="11 12">
    <name type="scientific">Methylobacter tundripaludum (strain ATCC BAA-1195 / DSM 17260 / SV96)</name>
    <dbReference type="NCBI Taxonomy" id="697282"/>
    <lineage>
        <taxon>Bacteria</taxon>
        <taxon>Pseudomonadati</taxon>
        <taxon>Pseudomonadota</taxon>
        <taxon>Gammaproteobacteria</taxon>
        <taxon>Methylococcales</taxon>
        <taxon>Methylococcaceae</taxon>
        <taxon>Methylobacter</taxon>
    </lineage>
</organism>
<evidence type="ECO:0000256" key="2">
    <source>
        <dbReference type="ARBA" id="ARBA00022475"/>
    </source>
</evidence>
<keyword evidence="2 9" id="KW-1003">Cell membrane</keyword>
<evidence type="ECO:0000256" key="6">
    <source>
        <dbReference type="ARBA" id="ARBA00022989"/>
    </source>
</evidence>
<gene>
    <name evidence="9" type="primary">ftsQ</name>
    <name evidence="11" type="ORF">Mettu_1519</name>
</gene>